<organism evidence="2 3">
    <name type="scientific">Burkholderia ambifaria MEX-5</name>
    <dbReference type="NCBI Taxonomy" id="396597"/>
    <lineage>
        <taxon>Bacteria</taxon>
        <taxon>Pseudomonadati</taxon>
        <taxon>Pseudomonadota</taxon>
        <taxon>Betaproteobacteria</taxon>
        <taxon>Burkholderiales</taxon>
        <taxon>Burkholderiaceae</taxon>
        <taxon>Burkholderia</taxon>
        <taxon>Burkholderia cepacia complex</taxon>
    </lineage>
</organism>
<feature type="region of interest" description="Disordered" evidence="1">
    <location>
        <begin position="45"/>
        <end position="72"/>
    </location>
</feature>
<evidence type="ECO:0000313" key="2">
    <source>
        <dbReference type="EMBL" id="EDT40958.1"/>
    </source>
</evidence>
<feature type="compositionally biased region" description="Basic and acidic residues" evidence="1">
    <location>
        <begin position="54"/>
        <end position="71"/>
    </location>
</feature>
<proteinExistence type="predicted"/>
<dbReference type="Proteomes" id="UP000004814">
    <property type="component" value="Unassembled WGS sequence"/>
</dbReference>
<evidence type="ECO:0000256" key="1">
    <source>
        <dbReference type="SAM" id="MobiDB-lite"/>
    </source>
</evidence>
<reference evidence="2 3" key="1">
    <citation type="submission" date="2008-03" db="EMBL/GenBank/DDBJ databases">
        <title>Sequencing of the draft genome and assembly of Burkholderia ambifaria MEX-5.</title>
        <authorList>
            <consortium name="US DOE Joint Genome Institute (JGI-PGF)"/>
            <person name="Copeland A."/>
            <person name="Lucas S."/>
            <person name="Lapidus A."/>
            <person name="Glavina del Rio T."/>
            <person name="Dalin E."/>
            <person name="Tice H."/>
            <person name="Bruce D."/>
            <person name="Goodwin L."/>
            <person name="Pitluck S."/>
            <person name="Larimer F."/>
            <person name="Land M.L."/>
            <person name="Hauser L."/>
            <person name="Tiedje J."/>
            <person name="Richardson P."/>
        </authorList>
    </citation>
    <scope>NUCLEOTIDE SEQUENCE [LARGE SCALE GENOMIC DNA]</scope>
    <source>
        <strain evidence="2 3">MEX-5</strain>
    </source>
</reference>
<name>B1T634_9BURK</name>
<sequence>MQCMQQAAAVVMSDVHARGQVALGDTLRGVERDLELAAEVRAHAFQHQHHHGGRDRAEHGRHREPAADAREHRRTHVVHVHAGHEIPVPRREALHSAGLVLRLVGARLRPQILDEALAAFRVAGLHDLDEQVLAVRVREIRHVLAVEFGLDRMHHDHRLRVVDRDVAVGAVAHRGDRLERLLLRVGFRQRILLRQLVVMVGDARGLCDERRQLVAAVRDHRRACLPRADAGDHEQAEPQNDDHRGEFLVQGEGAHG</sequence>
<dbReference type="EMBL" id="ABLK01000098">
    <property type="protein sequence ID" value="EDT40958.1"/>
    <property type="molecule type" value="Genomic_DNA"/>
</dbReference>
<evidence type="ECO:0000313" key="3">
    <source>
        <dbReference type="Proteomes" id="UP000004814"/>
    </source>
</evidence>
<comment type="caution">
    <text evidence="2">The sequence shown here is derived from an EMBL/GenBank/DDBJ whole genome shotgun (WGS) entry which is preliminary data.</text>
</comment>
<protein>
    <submittedName>
        <fullName evidence="2">Uncharacterized protein</fullName>
    </submittedName>
</protein>
<dbReference type="AlphaFoldDB" id="B1T634"/>
<accession>B1T634</accession>
<gene>
    <name evidence="2" type="ORF">BamMEX5DRAFT_3250</name>
</gene>